<organism evidence="9 10">
    <name type="scientific">Rubus argutus</name>
    <name type="common">Southern blackberry</name>
    <dbReference type="NCBI Taxonomy" id="59490"/>
    <lineage>
        <taxon>Eukaryota</taxon>
        <taxon>Viridiplantae</taxon>
        <taxon>Streptophyta</taxon>
        <taxon>Embryophyta</taxon>
        <taxon>Tracheophyta</taxon>
        <taxon>Spermatophyta</taxon>
        <taxon>Magnoliopsida</taxon>
        <taxon>eudicotyledons</taxon>
        <taxon>Gunneridae</taxon>
        <taxon>Pentapetalae</taxon>
        <taxon>rosids</taxon>
        <taxon>fabids</taxon>
        <taxon>Rosales</taxon>
        <taxon>Rosaceae</taxon>
        <taxon>Rosoideae</taxon>
        <taxon>Rosoideae incertae sedis</taxon>
        <taxon>Rubus</taxon>
    </lineage>
</organism>
<evidence type="ECO:0000256" key="7">
    <source>
        <dbReference type="SAM" id="MobiDB-lite"/>
    </source>
</evidence>
<dbReference type="InterPro" id="IPR003959">
    <property type="entry name" value="ATPase_AAA_core"/>
</dbReference>
<evidence type="ECO:0000256" key="1">
    <source>
        <dbReference type="ARBA" id="ARBA00001946"/>
    </source>
</evidence>
<dbReference type="Pfam" id="PF14363">
    <property type="entry name" value="AAA_assoc"/>
    <property type="match status" value="1"/>
</dbReference>
<feature type="compositionally biased region" description="Basic and acidic residues" evidence="7">
    <location>
        <begin position="481"/>
        <end position="494"/>
    </location>
</feature>
<comment type="catalytic activity">
    <reaction evidence="5">
        <text>ATP + H2O = ADP + phosphate + H(+)</text>
        <dbReference type="Rhea" id="RHEA:13065"/>
        <dbReference type="ChEBI" id="CHEBI:15377"/>
        <dbReference type="ChEBI" id="CHEBI:15378"/>
        <dbReference type="ChEBI" id="CHEBI:30616"/>
        <dbReference type="ChEBI" id="CHEBI:43474"/>
        <dbReference type="ChEBI" id="CHEBI:456216"/>
    </reaction>
</comment>
<dbReference type="CDD" id="cd19510">
    <property type="entry name" value="RecA-like_BCS1"/>
    <property type="match status" value="1"/>
</dbReference>
<comment type="cofactor">
    <cofactor evidence="1">
        <name>Mg(2+)</name>
        <dbReference type="ChEBI" id="CHEBI:18420"/>
    </cofactor>
</comment>
<dbReference type="Proteomes" id="UP001457282">
    <property type="component" value="Unassembled WGS sequence"/>
</dbReference>
<evidence type="ECO:0000256" key="3">
    <source>
        <dbReference type="ARBA" id="ARBA00022801"/>
    </source>
</evidence>
<dbReference type="Pfam" id="PF25568">
    <property type="entry name" value="AAA_lid_At3g28540"/>
    <property type="match status" value="1"/>
</dbReference>
<sequence>MASPNLKDLMPTSMSSFFSAYAPFAGYMFMLQSLNTNFIPYQVKSYIYSYLKSSLTYLLDPLSNHITLLAENSREHHYPGSMTQRNQVYDAAEVYLGTKINPKNQFFRISKTPKQKTPRLAVTTTQEITDTFENIKVKWRMIFGNSNNGHHYGSDHKSRIELTFHRKHKEKVIDCYIPYVLAQAEAIKDAEKTLKLYSYNIVRSNHYKPIIPGSEDDDHFAPSSGNWGSVDLEHPATFETIAMEPELKKMIIEDLDKFVKRREFYKRVGKAWKRGYLLYGPPGTGKSSLVAAMANHLHFNIYDLELTSISSNDELRRALMSTTNRSIVVFEDIDCTRESVNRESAEKKFMVSKSKFTLSGLLNVVDGLWSSCGDERIIVFTTNHKERLDPALLRPGRMDMHIHMSYCTPRGFKTLASNYLRIQDTSEHRLCGEIEGLMESTNITPAEVCEELMRGDGDDADVALEGLVNCLKRKRLETNKIEEEEIGKAKRQKTENNSSEVSEN</sequence>
<dbReference type="InterPro" id="IPR027417">
    <property type="entry name" value="P-loop_NTPase"/>
</dbReference>
<accession>A0AAW1YHW9</accession>
<evidence type="ECO:0000259" key="8">
    <source>
        <dbReference type="SMART" id="SM00382"/>
    </source>
</evidence>
<dbReference type="AlphaFoldDB" id="A0AAW1YHW9"/>
<feature type="compositionally biased region" description="Polar residues" evidence="7">
    <location>
        <begin position="495"/>
        <end position="504"/>
    </location>
</feature>
<dbReference type="GO" id="GO:0006950">
    <property type="term" value="P:response to stress"/>
    <property type="evidence" value="ECO:0007669"/>
    <property type="project" value="UniProtKB-ARBA"/>
</dbReference>
<dbReference type="SMART" id="SM00382">
    <property type="entry name" value="AAA"/>
    <property type="match status" value="1"/>
</dbReference>
<evidence type="ECO:0000256" key="4">
    <source>
        <dbReference type="ARBA" id="ARBA00022842"/>
    </source>
</evidence>
<dbReference type="Gene3D" id="3.40.50.300">
    <property type="entry name" value="P-loop containing nucleotide triphosphate hydrolases"/>
    <property type="match status" value="1"/>
</dbReference>
<evidence type="ECO:0000256" key="6">
    <source>
        <dbReference type="RuleBase" id="RU003651"/>
    </source>
</evidence>
<evidence type="ECO:0000313" key="10">
    <source>
        <dbReference type="Proteomes" id="UP001457282"/>
    </source>
</evidence>
<dbReference type="PANTHER" id="PTHR23070">
    <property type="entry name" value="BCS1 AAA-TYPE ATPASE"/>
    <property type="match status" value="1"/>
</dbReference>
<keyword evidence="10" id="KW-1185">Reference proteome</keyword>
<dbReference type="GO" id="GO:0016887">
    <property type="term" value="F:ATP hydrolysis activity"/>
    <property type="evidence" value="ECO:0007669"/>
    <property type="project" value="InterPro"/>
</dbReference>
<protein>
    <recommendedName>
        <fullName evidence="8">AAA+ ATPase domain-containing protein</fullName>
    </recommendedName>
</protein>
<comment type="caution">
    <text evidence="9">The sequence shown here is derived from an EMBL/GenBank/DDBJ whole genome shotgun (WGS) entry which is preliminary data.</text>
</comment>
<dbReference type="Gene3D" id="6.10.280.40">
    <property type="match status" value="1"/>
</dbReference>
<keyword evidence="6" id="KW-0547">Nucleotide-binding</keyword>
<dbReference type="PROSITE" id="PS00674">
    <property type="entry name" value="AAA"/>
    <property type="match status" value="1"/>
</dbReference>
<feature type="domain" description="AAA+ ATPase" evidence="8">
    <location>
        <begin position="272"/>
        <end position="408"/>
    </location>
</feature>
<dbReference type="SUPFAM" id="SSF52540">
    <property type="entry name" value="P-loop containing nucleoside triphosphate hydrolases"/>
    <property type="match status" value="1"/>
</dbReference>
<feature type="region of interest" description="Disordered" evidence="7">
    <location>
        <begin position="481"/>
        <end position="504"/>
    </location>
</feature>
<dbReference type="InterPro" id="IPR050747">
    <property type="entry name" value="Mitochondrial_chaperone_BCS1"/>
</dbReference>
<dbReference type="InterPro" id="IPR025753">
    <property type="entry name" value="AAA_N_dom"/>
</dbReference>
<dbReference type="Pfam" id="PF00004">
    <property type="entry name" value="AAA"/>
    <property type="match status" value="1"/>
</dbReference>
<dbReference type="InterPro" id="IPR003593">
    <property type="entry name" value="AAA+_ATPase"/>
</dbReference>
<evidence type="ECO:0000256" key="5">
    <source>
        <dbReference type="ARBA" id="ARBA00049360"/>
    </source>
</evidence>
<proteinExistence type="inferred from homology"/>
<gene>
    <name evidence="9" type="ORF">M0R45_004030</name>
</gene>
<dbReference type="GO" id="GO:0005524">
    <property type="term" value="F:ATP binding"/>
    <property type="evidence" value="ECO:0007669"/>
    <property type="project" value="UniProtKB-KW"/>
</dbReference>
<keyword evidence="3" id="KW-0378">Hydrolase</keyword>
<keyword evidence="6" id="KW-0067">ATP-binding</keyword>
<dbReference type="InterPro" id="IPR003960">
    <property type="entry name" value="ATPase_AAA_CS"/>
</dbReference>
<reference evidence="9 10" key="1">
    <citation type="journal article" date="2023" name="G3 (Bethesda)">
        <title>A chromosome-length genome assembly and annotation of blackberry (Rubus argutus, cv. 'Hillquist').</title>
        <authorList>
            <person name="Bruna T."/>
            <person name="Aryal R."/>
            <person name="Dudchenko O."/>
            <person name="Sargent D.J."/>
            <person name="Mead D."/>
            <person name="Buti M."/>
            <person name="Cavallini A."/>
            <person name="Hytonen T."/>
            <person name="Andres J."/>
            <person name="Pham M."/>
            <person name="Weisz D."/>
            <person name="Mascagni F."/>
            <person name="Usai G."/>
            <person name="Natali L."/>
            <person name="Bassil N."/>
            <person name="Fernandez G.E."/>
            <person name="Lomsadze A."/>
            <person name="Armour M."/>
            <person name="Olukolu B."/>
            <person name="Poorten T."/>
            <person name="Britton C."/>
            <person name="Davik J."/>
            <person name="Ashrafi H."/>
            <person name="Aiden E.L."/>
            <person name="Borodovsky M."/>
            <person name="Worthington M."/>
        </authorList>
    </citation>
    <scope>NUCLEOTIDE SEQUENCE [LARGE SCALE GENOMIC DNA]</scope>
    <source>
        <strain evidence="9">PI 553951</strain>
    </source>
</reference>
<name>A0AAW1YHW9_RUBAR</name>
<keyword evidence="4" id="KW-0460">Magnesium</keyword>
<dbReference type="EMBL" id="JBEDUW010000001">
    <property type="protein sequence ID" value="KAK9948457.1"/>
    <property type="molecule type" value="Genomic_DNA"/>
</dbReference>
<evidence type="ECO:0000313" key="9">
    <source>
        <dbReference type="EMBL" id="KAK9948457.1"/>
    </source>
</evidence>
<dbReference type="InterPro" id="IPR058017">
    <property type="entry name" value="At3g28540-like_C"/>
</dbReference>
<comment type="similarity">
    <text evidence="2">Belongs to the AAA ATPase family. BCS1 subfamily.</text>
</comment>
<evidence type="ECO:0000256" key="2">
    <source>
        <dbReference type="ARBA" id="ARBA00007448"/>
    </source>
</evidence>